<dbReference type="AlphaFoldDB" id="A0A927ZQL2"/>
<dbReference type="EMBL" id="SVCM01000171">
    <property type="protein sequence ID" value="MBE6061440.1"/>
    <property type="molecule type" value="Genomic_DNA"/>
</dbReference>
<dbReference type="Proteomes" id="UP000768462">
    <property type="component" value="Unassembled WGS sequence"/>
</dbReference>
<reference evidence="1" key="1">
    <citation type="submission" date="2019-04" db="EMBL/GenBank/DDBJ databases">
        <title>Evolution of Biomass-Degrading Anaerobic Consortia Revealed by Metagenomics.</title>
        <authorList>
            <person name="Peng X."/>
        </authorList>
    </citation>
    <scope>NUCLEOTIDE SEQUENCE</scope>
    <source>
        <strain evidence="1">SIG254</strain>
    </source>
</reference>
<gene>
    <name evidence="1" type="ORF">E7215_14920</name>
</gene>
<accession>A0A927ZQL2</accession>
<protein>
    <submittedName>
        <fullName evidence="1">Uncharacterized protein</fullName>
    </submittedName>
</protein>
<name>A0A927ZQL2_9CLOT</name>
<evidence type="ECO:0000313" key="2">
    <source>
        <dbReference type="Proteomes" id="UP000768462"/>
    </source>
</evidence>
<comment type="caution">
    <text evidence="1">The sequence shown here is derived from an EMBL/GenBank/DDBJ whole genome shotgun (WGS) entry which is preliminary data.</text>
</comment>
<evidence type="ECO:0000313" key="1">
    <source>
        <dbReference type="EMBL" id="MBE6061440.1"/>
    </source>
</evidence>
<proteinExistence type="predicted"/>
<organism evidence="1 2">
    <name type="scientific">Clostridium sulfidigenes</name>
    <dbReference type="NCBI Taxonomy" id="318464"/>
    <lineage>
        <taxon>Bacteria</taxon>
        <taxon>Bacillati</taxon>
        <taxon>Bacillota</taxon>
        <taxon>Clostridia</taxon>
        <taxon>Eubacteriales</taxon>
        <taxon>Clostridiaceae</taxon>
        <taxon>Clostridium</taxon>
    </lineage>
</organism>
<sequence>MKKKEKSFIPLVVIFILVLQLINLSTTEQGQNTSNKNTKLINSDIKSINTLSITYRVNNSNTLTTELSRYNSEYNSYSIQKSQQKYKNLYHNNQVSEEAINQTMHLPDWFKYKVIDENLLKSYLANRSSILKDEPYFSSIIEVGRDFNINPILLFAITGQEQSFVPQDHVSATKIANNPYNVFCSWQSYNTDIVDASEIACRTIINLSKDRPDSVDPLVWINRKYSADQNWHYGVRSLYNEIIDFINE</sequence>